<feature type="region of interest" description="Disordered" evidence="1">
    <location>
        <begin position="76"/>
        <end position="133"/>
    </location>
</feature>
<gene>
    <name evidence="2" type="ORF">Raf01_12890</name>
</gene>
<name>A0A8J3QP28_9ACTN</name>
<comment type="caution">
    <text evidence="2">The sequence shown here is derived from an EMBL/GenBank/DDBJ whole genome shotgun (WGS) entry which is preliminary data.</text>
</comment>
<accession>A0A8J3QP28</accession>
<keyword evidence="3" id="KW-1185">Reference proteome</keyword>
<dbReference type="EMBL" id="BONZ01000013">
    <property type="protein sequence ID" value="GIH13117.1"/>
    <property type="molecule type" value="Genomic_DNA"/>
</dbReference>
<evidence type="ECO:0000256" key="1">
    <source>
        <dbReference type="SAM" id="MobiDB-lite"/>
    </source>
</evidence>
<evidence type="ECO:0000313" key="2">
    <source>
        <dbReference type="EMBL" id="GIH13117.1"/>
    </source>
</evidence>
<reference evidence="2" key="1">
    <citation type="submission" date="2021-01" db="EMBL/GenBank/DDBJ databases">
        <title>Whole genome shotgun sequence of Rugosimonospora africana NBRC 104875.</title>
        <authorList>
            <person name="Komaki H."/>
            <person name="Tamura T."/>
        </authorList>
    </citation>
    <scope>NUCLEOTIDE SEQUENCE</scope>
    <source>
        <strain evidence="2">NBRC 104875</strain>
    </source>
</reference>
<sequence length="133" mass="14028">MIRQPVGDVGLDQAESGIVGQMGHILLGTGDEIVQRHHLAAPSDQGVYEMGADEPGAARYQYPVTLAVSLHNRHTAQVNGSVAGRPRRLQGMPDRRPDGARPTGQAPSGPGFAARYGDYTEPAPVSERTSSSA</sequence>
<dbReference type="Proteomes" id="UP000642748">
    <property type="component" value="Unassembled WGS sequence"/>
</dbReference>
<proteinExistence type="predicted"/>
<organism evidence="2 3">
    <name type="scientific">Rugosimonospora africana</name>
    <dbReference type="NCBI Taxonomy" id="556532"/>
    <lineage>
        <taxon>Bacteria</taxon>
        <taxon>Bacillati</taxon>
        <taxon>Actinomycetota</taxon>
        <taxon>Actinomycetes</taxon>
        <taxon>Micromonosporales</taxon>
        <taxon>Micromonosporaceae</taxon>
        <taxon>Rugosimonospora</taxon>
    </lineage>
</organism>
<protein>
    <submittedName>
        <fullName evidence="2">Uncharacterized protein</fullName>
    </submittedName>
</protein>
<dbReference type="AlphaFoldDB" id="A0A8J3QP28"/>
<evidence type="ECO:0000313" key="3">
    <source>
        <dbReference type="Proteomes" id="UP000642748"/>
    </source>
</evidence>